<accession>A0ABR7RPY8</accession>
<evidence type="ECO:0000256" key="4">
    <source>
        <dbReference type="ARBA" id="ARBA00022695"/>
    </source>
</evidence>
<dbReference type="Proteomes" id="UP000626026">
    <property type="component" value="Unassembled WGS sequence"/>
</dbReference>
<evidence type="ECO:0000313" key="12">
    <source>
        <dbReference type="Proteomes" id="UP000626026"/>
    </source>
</evidence>
<keyword evidence="2 8" id="KW-0808">Transferase</keyword>
<evidence type="ECO:0000259" key="9">
    <source>
        <dbReference type="Pfam" id="PF01743"/>
    </source>
</evidence>
<dbReference type="PANTHER" id="PTHR46173">
    <property type="entry name" value="CCA TRNA NUCLEOTIDYLTRANSFERASE 1, MITOCHONDRIAL"/>
    <property type="match status" value="1"/>
</dbReference>
<dbReference type="Gene3D" id="3.30.460.10">
    <property type="entry name" value="Beta Polymerase, domain 2"/>
    <property type="match status" value="1"/>
</dbReference>
<dbReference type="SUPFAM" id="SSF81891">
    <property type="entry name" value="Poly A polymerase C-terminal region-like"/>
    <property type="match status" value="1"/>
</dbReference>
<dbReference type="RefSeq" id="WP_187785785.1">
    <property type="nucleotide sequence ID" value="NZ_JACTVA010000036.1"/>
</dbReference>
<dbReference type="Gene3D" id="1.10.3090.10">
    <property type="entry name" value="cca-adding enzyme, domain 2"/>
    <property type="match status" value="1"/>
</dbReference>
<feature type="domain" description="tRNA nucleotidyltransferase/poly(A) polymerase RNA and SrmB- binding" evidence="10">
    <location>
        <begin position="189"/>
        <end position="241"/>
    </location>
</feature>
<dbReference type="InterPro" id="IPR050264">
    <property type="entry name" value="Bact_CCA-adding_enz_type3_sf"/>
</dbReference>
<dbReference type="InterPro" id="IPR032828">
    <property type="entry name" value="PolyA_RNA-bd"/>
</dbReference>
<keyword evidence="6" id="KW-0547">Nucleotide-binding</keyword>
<dbReference type="InterPro" id="IPR002646">
    <property type="entry name" value="PolA_pol_head_dom"/>
</dbReference>
<comment type="similarity">
    <text evidence="8">Belongs to the tRNA nucleotidyltransferase/poly(A) polymerase family.</text>
</comment>
<comment type="cofactor">
    <cofactor evidence="1">
        <name>Mg(2+)</name>
        <dbReference type="ChEBI" id="CHEBI:18420"/>
    </cofactor>
</comment>
<dbReference type="Pfam" id="PF01743">
    <property type="entry name" value="PolyA_pol"/>
    <property type="match status" value="1"/>
</dbReference>
<evidence type="ECO:0000313" key="11">
    <source>
        <dbReference type="EMBL" id="MBC9208634.1"/>
    </source>
</evidence>
<keyword evidence="5" id="KW-0479">Metal-binding</keyword>
<evidence type="ECO:0000259" key="10">
    <source>
        <dbReference type="Pfam" id="PF12627"/>
    </source>
</evidence>
<keyword evidence="4" id="KW-0548">Nucleotidyltransferase</keyword>
<keyword evidence="3" id="KW-0819">tRNA processing</keyword>
<gene>
    <name evidence="11" type="ORF">IBL26_17425</name>
</gene>
<evidence type="ECO:0000256" key="2">
    <source>
        <dbReference type="ARBA" id="ARBA00022679"/>
    </source>
</evidence>
<name>A0ABR7RPY8_9PROT</name>
<evidence type="ECO:0000256" key="5">
    <source>
        <dbReference type="ARBA" id="ARBA00022723"/>
    </source>
</evidence>
<evidence type="ECO:0000256" key="1">
    <source>
        <dbReference type="ARBA" id="ARBA00001946"/>
    </source>
</evidence>
<dbReference type="InterPro" id="IPR043519">
    <property type="entry name" value="NT_sf"/>
</dbReference>
<keyword evidence="12" id="KW-1185">Reference proteome</keyword>
<dbReference type="CDD" id="cd05398">
    <property type="entry name" value="NT_ClassII-CCAase"/>
    <property type="match status" value="1"/>
</dbReference>
<sequence length="404" mass="43261">MHDDPPHDRLPPPEWLSHGAPAAVLAALPGARVVGGAVRDALARRPVHDVDVAVALPPEEAARLLRERGIKVFETGLAHGTVTAVLDHQPVEVTSLRRDLVTDGRHAEVAWSTDWREDAARRDFTINALSMDASGALWDYFGGRRDLAAGRVRFVGDPATRLAEDYLRVLRFFRFQARYGTGAPDAAAIQAIRDAVPGLARLSVERVWMELKRLLQAPEPLEALALMRQTGVLPAILPEADSTDALARLLAARAPAEPLLRLAALLRPGTEAAALARRLRFSTAEAARLRGLLDASLRPAPELDGASLRRWLAEAPADLPADLAWMAEAADGQDRAALRHRIDTTPRPVFPLQGRDALAAGLAPGPAMGQALAAVRAWWLAGGCEADAAACRAALLALQSNGPA</sequence>
<reference evidence="11 12" key="1">
    <citation type="journal article" date="2013" name="Int. J. Syst. Evol. Microbiol.">
        <title>Roseomonas aerophila sp. nov., isolated from air.</title>
        <authorList>
            <person name="Kim S.J."/>
            <person name="Weon H.Y."/>
            <person name="Ahn J.H."/>
            <person name="Hong S.B."/>
            <person name="Seok S.J."/>
            <person name="Whang K.S."/>
            <person name="Kwon S.W."/>
        </authorList>
    </citation>
    <scope>NUCLEOTIDE SEQUENCE [LARGE SCALE GENOMIC DNA]</scope>
    <source>
        <strain evidence="11 12">NBRC 108923</strain>
    </source>
</reference>
<dbReference type="SUPFAM" id="SSF81301">
    <property type="entry name" value="Nucleotidyltransferase"/>
    <property type="match status" value="1"/>
</dbReference>
<comment type="caution">
    <text evidence="11">The sequence shown here is derived from an EMBL/GenBank/DDBJ whole genome shotgun (WGS) entry which is preliminary data.</text>
</comment>
<evidence type="ECO:0000256" key="7">
    <source>
        <dbReference type="ARBA" id="ARBA00022842"/>
    </source>
</evidence>
<dbReference type="EMBL" id="JACTVA010000036">
    <property type="protein sequence ID" value="MBC9208634.1"/>
    <property type="molecule type" value="Genomic_DNA"/>
</dbReference>
<feature type="domain" description="Poly A polymerase head" evidence="9">
    <location>
        <begin position="31"/>
        <end position="153"/>
    </location>
</feature>
<evidence type="ECO:0000256" key="6">
    <source>
        <dbReference type="ARBA" id="ARBA00022741"/>
    </source>
</evidence>
<protein>
    <submittedName>
        <fullName evidence="11">CCA tRNA nucleotidyltransferase</fullName>
    </submittedName>
</protein>
<keyword evidence="8" id="KW-0694">RNA-binding</keyword>
<dbReference type="Pfam" id="PF12627">
    <property type="entry name" value="PolyA_pol_RNAbd"/>
    <property type="match status" value="1"/>
</dbReference>
<keyword evidence="7" id="KW-0460">Magnesium</keyword>
<evidence type="ECO:0000256" key="8">
    <source>
        <dbReference type="RuleBase" id="RU003953"/>
    </source>
</evidence>
<organism evidence="11 12">
    <name type="scientific">Teichococcus aerophilus</name>
    <dbReference type="NCBI Taxonomy" id="1224513"/>
    <lineage>
        <taxon>Bacteria</taxon>
        <taxon>Pseudomonadati</taxon>
        <taxon>Pseudomonadota</taxon>
        <taxon>Alphaproteobacteria</taxon>
        <taxon>Acetobacterales</taxon>
        <taxon>Roseomonadaceae</taxon>
        <taxon>Roseomonas</taxon>
    </lineage>
</organism>
<proteinExistence type="inferred from homology"/>
<dbReference type="PANTHER" id="PTHR46173:SF1">
    <property type="entry name" value="CCA TRNA NUCLEOTIDYLTRANSFERASE 1, MITOCHONDRIAL"/>
    <property type="match status" value="1"/>
</dbReference>
<evidence type="ECO:0000256" key="3">
    <source>
        <dbReference type="ARBA" id="ARBA00022694"/>
    </source>
</evidence>